<dbReference type="Pfam" id="PF01128">
    <property type="entry name" value="IspD"/>
    <property type="match status" value="1"/>
</dbReference>
<feature type="site" description="Transition state stabilizer" evidence="7">
    <location>
        <position position="28"/>
    </location>
</feature>
<dbReference type="InterPro" id="IPR018294">
    <property type="entry name" value="ISPD_synthase_CS"/>
</dbReference>
<protein>
    <recommendedName>
        <fullName evidence="7">2-C-methyl-D-erythritol 4-phosphate cytidylyltransferase</fullName>
        <ecNumber evidence="7">2.7.7.60</ecNumber>
    </recommendedName>
    <alternativeName>
        <fullName evidence="7">4-diphosphocytidyl-2C-methyl-D-erythritol synthase</fullName>
    </alternativeName>
    <alternativeName>
        <fullName evidence="7">MEP cytidylyltransferase</fullName>
        <shortName evidence="7">MCT</shortName>
    </alternativeName>
</protein>
<reference evidence="8" key="1">
    <citation type="submission" date="2021-11" db="EMBL/GenBank/DDBJ databases">
        <title>Isoprene-degrading acetogen.</title>
        <authorList>
            <person name="Yang Y."/>
            <person name="Jin H."/>
            <person name="Yan J."/>
        </authorList>
    </citation>
    <scope>NUCLEOTIDE SEQUENCE</scope>
    <source>
        <strain evidence="8">Berkeley</strain>
    </source>
</reference>
<dbReference type="SUPFAM" id="SSF53448">
    <property type="entry name" value="Nucleotide-diphospho-sugar transferases"/>
    <property type="match status" value="1"/>
</dbReference>
<proteinExistence type="inferred from homology"/>
<evidence type="ECO:0000256" key="1">
    <source>
        <dbReference type="ARBA" id="ARBA00001282"/>
    </source>
</evidence>
<comment type="catalytic activity">
    <reaction evidence="1 7">
        <text>2-C-methyl-D-erythritol 4-phosphate + CTP + H(+) = 4-CDP-2-C-methyl-D-erythritol + diphosphate</text>
        <dbReference type="Rhea" id="RHEA:13429"/>
        <dbReference type="ChEBI" id="CHEBI:15378"/>
        <dbReference type="ChEBI" id="CHEBI:33019"/>
        <dbReference type="ChEBI" id="CHEBI:37563"/>
        <dbReference type="ChEBI" id="CHEBI:57823"/>
        <dbReference type="ChEBI" id="CHEBI:58262"/>
        <dbReference type="EC" id="2.7.7.60"/>
    </reaction>
</comment>
<evidence type="ECO:0000256" key="6">
    <source>
        <dbReference type="ARBA" id="ARBA00023229"/>
    </source>
</evidence>
<evidence type="ECO:0000256" key="3">
    <source>
        <dbReference type="ARBA" id="ARBA00009789"/>
    </source>
</evidence>
<gene>
    <name evidence="7 8" type="primary">ispD</name>
    <name evidence="8" type="ORF">LNN31_02940</name>
</gene>
<dbReference type="GO" id="GO:0050518">
    <property type="term" value="F:2-C-methyl-D-erythritol 4-phosphate cytidylyltransferase activity"/>
    <property type="evidence" value="ECO:0007669"/>
    <property type="project" value="UniProtKB-EC"/>
</dbReference>
<keyword evidence="4 7" id="KW-0808">Transferase</keyword>
<feature type="site" description="Transition state stabilizer" evidence="7">
    <location>
        <position position="21"/>
    </location>
</feature>
<evidence type="ECO:0000256" key="7">
    <source>
        <dbReference type="HAMAP-Rule" id="MF_00108"/>
    </source>
</evidence>
<dbReference type="Gene3D" id="3.90.550.10">
    <property type="entry name" value="Spore Coat Polysaccharide Biosynthesis Protein SpsA, Chain A"/>
    <property type="match status" value="1"/>
</dbReference>
<dbReference type="InterPro" id="IPR029044">
    <property type="entry name" value="Nucleotide-diphossugar_trans"/>
</dbReference>
<keyword evidence="6 7" id="KW-0414">Isoprene biosynthesis</keyword>
<comment type="function">
    <text evidence="7">Catalyzes the formation of 4-diphosphocytidyl-2-C-methyl-D-erythritol from CTP and 2-C-methyl-D-erythritol 4-phosphate (MEP).</text>
</comment>
<evidence type="ECO:0000256" key="5">
    <source>
        <dbReference type="ARBA" id="ARBA00022695"/>
    </source>
</evidence>
<organism evidence="8 9">
    <name type="scientific">Acetobacterium wieringae</name>
    <dbReference type="NCBI Taxonomy" id="52694"/>
    <lineage>
        <taxon>Bacteria</taxon>
        <taxon>Bacillati</taxon>
        <taxon>Bacillota</taxon>
        <taxon>Clostridia</taxon>
        <taxon>Eubacteriales</taxon>
        <taxon>Eubacteriaceae</taxon>
        <taxon>Acetobacterium</taxon>
    </lineage>
</organism>
<comment type="similarity">
    <text evidence="3 7">Belongs to the IspD/TarI cytidylyltransferase family. IspD subfamily.</text>
</comment>
<dbReference type="InterPro" id="IPR034683">
    <property type="entry name" value="IspD/TarI"/>
</dbReference>
<dbReference type="CDD" id="cd02516">
    <property type="entry name" value="CDP-ME_synthetase"/>
    <property type="match status" value="1"/>
</dbReference>
<dbReference type="EC" id="2.7.7.60" evidence="7"/>
<evidence type="ECO:0000256" key="2">
    <source>
        <dbReference type="ARBA" id="ARBA00004787"/>
    </source>
</evidence>
<accession>A0ABY6HJE5</accession>
<dbReference type="InterPro" id="IPR001228">
    <property type="entry name" value="IspD"/>
</dbReference>
<comment type="pathway">
    <text evidence="2 7">Isoprenoid biosynthesis; isopentenyl diphosphate biosynthesis via DXP pathway; isopentenyl diphosphate from 1-deoxy-D-xylulose 5-phosphate: step 2/6.</text>
</comment>
<dbReference type="HAMAP" id="MF_00108">
    <property type="entry name" value="IspD"/>
    <property type="match status" value="1"/>
</dbReference>
<name>A0ABY6HJE5_9FIRM</name>
<keyword evidence="9" id="KW-1185">Reference proteome</keyword>
<evidence type="ECO:0000313" key="8">
    <source>
        <dbReference type="EMBL" id="UYO64647.1"/>
    </source>
</evidence>
<dbReference type="PANTHER" id="PTHR32125">
    <property type="entry name" value="2-C-METHYL-D-ERYTHRITOL 4-PHOSPHATE CYTIDYLYLTRANSFERASE, CHLOROPLASTIC"/>
    <property type="match status" value="1"/>
</dbReference>
<evidence type="ECO:0000256" key="4">
    <source>
        <dbReference type="ARBA" id="ARBA00022679"/>
    </source>
</evidence>
<keyword evidence="5 7" id="KW-0548">Nucleotidyltransferase</keyword>
<feature type="site" description="Positions MEP for the nucleophilic attack" evidence="7">
    <location>
        <position position="160"/>
    </location>
</feature>
<dbReference type="EMBL" id="CP087994">
    <property type="protein sequence ID" value="UYO64647.1"/>
    <property type="molecule type" value="Genomic_DNA"/>
</dbReference>
<dbReference type="NCBIfam" id="TIGR00453">
    <property type="entry name" value="ispD"/>
    <property type="match status" value="1"/>
</dbReference>
<dbReference type="PROSITE" id="PS01295">
    <property type="entry name" value="ISPD"/>
    <property type="match status" value="1"/>
</dbReference>
<evidence type="ECO:0000313" key="9">
    <source>
        <dbReference type="Proteomes" id="UP001163550"/>
    </source>
</evidence>
<sequence>MANMEKPLTSVIIPAAGMGRRMNAPINKQYLTIHGKPILAHTLEVFEKCPLINEIVLVINQEEFSICKLQVLKPYCFTKIKLVRGGDTRQESVFRGLKAINPKTDIVMVHDGARPVIQESVIVRSIYETVEHRATTVGVAAKNTIKVIGEDGFVEHTPNRDYLVEIQTPQTFEYGLLKEAHEQAVLQGIEGTDDAFLVERQNVPVKIVIGHYTNIKITTPEDLIIAESIIKRLIKNDKKIRKN</sequence>
<dbReference type="InterPro" id="IPR050088">
    <property type="entry name" value="IspD/TarI_cytidylyltransf_bact"/>
</dbReference>
<feature type="site" description="Positions MEP for the nucleophilic attack" evidence="7">
    <location>
        <position position="216"/>
    </location>
</feature>
<dbReference type="PANTHER" id="PTHR32125:SF4">
    <property type="entry name" value="2-C-METHYL-D-ERYTHRITOL 4-PHOSPHATE CYTIDYLYLTRANSFERASE, CHLOROPLASTIC"/>
    <property type="match status" value="1"/>
</dbReference>
<dbReference type="Proteomes" id="UP001163550">
    <property type="component" value="Chromosome"/>
</dbReference>